<gene>
    <name evidence="3" type="ordered locus">Oter_2824</name>
</gene>
<dbReference type="PROSITE" id="PS50933">
    <property type="entry name" value="CHRD"/>
    <property type="match status" value="1"/>
</dbReference>
<feature type="domain" description="CHRD" evidence="2">
    <location>
        <begin position="150"/>
        <end position="276"/>
    </location>
</feature>
<name>B1ZX53_OPITP</name>
<accession>B1ZX53</accession>
<evidence type="ECO:0000256" key="1">
    <source>
        <dbReference type="SAM" id="SignalP"/>
    </source>
</evidence>
<dbReference type="Pfam" id="PF07452">
    <property type="entry name" value="CHRD"/>
    <property type="match status" value="2"/>
</dbReference>
<feature type="chain" id="PRO_5002772822" evidence="1">
    <location>
        <begin position="26"/>
        <end position="407"/>
    </location>
</feature>
<sequence length="407" mass="41826">MNNTRFLGFRLLGALGALSLVPVSAQIVELRATINAQQETTASASPATGTAVMLYDVATNKFDLTVTIENFANPITNSHIHEGAVGVAGGVVTGLGAEAVYQRSGNTVTATFAGVTHGGSPATLLSGGAYYNVHSATYPGGEVRGQLLPQPVKLVAVLDGAHESTPNTSTAVGAALITFQPDTKKITTRINVYRFTNPLTNSHYHEADPGTAGGVVHGLGGASVYTRTGDSYGAVFADQTYGGDTVKLLAGGAYLNVHSDVYPGGEIRGQVQVSNRTTESRLVNVSNRGWVGTGDQVLITGFVIEGGEPLRVLVTARGQSLAAAGVTGVLADPMVSLHDAQSRQLLTNDKFTETFGAGELPAIGYGPSNLDEAALLVILPPGAYTAITSGVGGTTGIAISEAYEVQP</sequence>
<dbReference type="OrthoDB" id="571052at2"/>
<keyword evidence="4" id="KW-1185">Reference proteome</keyword>
<dbReference type="SMART" id="SM00754">
    <property type="entry name" value="CHRD"/>
    <property type="match status" value="2"/>
</dbReference>
<dbReference type="RefSeq" id="WP_012375640.1">
    <property type="nucleotide sequence ID" value="NC_010571.1"/>
</dbReference>
<protein>
    <submittedName>
        <fullName evidence="3">CHRD domain containing protein</fullName>
    </submittedName>
</protein>
<dbReference type="eggNOG" id="COG2335">
    <property type="taxonomic scope" value="Bacteria"/>
</dbReference>
<dbReference type="AlphaFoldDB" id="B1ZX53"/>
<evidence type="ECO:0000259" key="2">
    <source>
        <dbReference type="PROSITE" id="PS50933"/>
    </source>
</evidence>
<dbReference type="HOGENOM" id="CLU_675856_0_0_0"/>
<feature type="signal peptide" evidence="1">
    <location>
        <begin position="1"/>
        <end position="25"/>
    </location>
</feature>
<dbReference type="STRING" id="452637.Oter_2824"/>
<dbReference type="eggNOG" id="COG2819">
    <property type="taxonomic scope" value="Bacteria"/>
</dbReference>
<keyword evidence="1" id="KW-0732">Signal</keyword>
<proteinExistence type="predicted"/>
<dbReference type="KEGG" id="ote:Oter_2824"/>
<dbReference type="InterPro" id="IPR010895">
    <property type="entry name" value="CHRD"/>
</dbReference>
<reference evidence="3 4" key="1">
    <citation type="journal article" date="2011" name="J. Bacteriol.">
        <title>Genome sequence of the verrucomicrobium Opitutus terrae PB90-1, an abundant inhabitant of rice paddy soil ecosystems.</title>
        <authorList>
            <person name="van Passel M.W."/>
            <person name="Kant R."/>
            <person name="Palva A."/>
            <person name="Copeland A."/>
            <person name="Lucas S."/>
            <person name="Lapidus A."/>
            <person name="Glavina del Rio T."/>
            <person name="Pitluck S."/>
            <person name="Goltsman E."/>
            <person name="Clum A."/>
            <person name="Sun H."/>
            <person name="Schmutz J."/>
            <person name="Larimer F.W."/>
            <person name="Land M.L."/>
            <person name="Hauser L."/>
            <person name="Kyrpides N."/>
            <person name="Mikhailova N."/>
            <person name="Richardson P.P."/>
            <person name="Janssen P.H."/>
            <person name="de Vos W.M."/>
            <person name="Smidt H."/>
        </authorList>
    </citation>
    <scope>NUCLEOTIDE SEQUENCE [LARGE SCALE GENOMIC DNA]</scope>
    <source>
        <strain evidence="4">DSM 11246 / JCM 15787 / PB90-1</strain>
    </source>
</reference>
<organism evidence="3 4">
    <name type="scientific">Opitutus terrae (strain DSM 11246 / JCM 15787 / PB90-1)</name>
    <dbReference type="NCBI Taxonomy" id="452637"/>
    <lineage>
        <taxon>Bacteria</taxon>
        <taxon>Pseudomonadati</taxon>
        <taxon>Verrucomicrobiota</taxon>
        <taxon>Opitutia</taxon>
        <taxon>Opitutales</taxon>
        <taxon>Opitutaceae</taxon>
        <taxon>Opitutus</taxon>
    </lineage>
</organism>
<evidence type="ECO:0000313" key="3">
    <source>
        <dbReference type="EMBL" id="ACB76105.1"/>
    </source>
</evidence>
<dbReference type="EMBL" id="CP001032">
    <property type="protein sequence ID" value="ACB76105.1"/>
    <property type="molecule type" value="Genomic_DNA"/>
</dbReference>
<evidence type="ECO:0000313" key="4">
    <source>
        <dbReference type="Proteomes" id="UP000007013"/>
    </source>
</evidence>
<dbReference type="Proteomes" id="UP000007013">
    <property type="component" value="Chromosome"/>
</dbReference>